<dbReference type="Pfam" id="PF12796">
    <property type="entry name" value="Ank_2"/>
    <property type="match status" value="1"/>
</dbReference>
<dbReference type="AlphaFoldDB" id="A0A1Q9CMQ1"/>
<accession>A0A1Q9CMQ1</accession>
<feature type="compositionally biased region" description="Basic and acidic residues" evidence="4">
    <location>
        <begin position="204"/>
        <end position="214"/>
    </location>
</feature>
<feature type="compositionally biased region" description="Basic and acidic residues" evidence="4">
    <location>
        <begin position="310"/>
        <end position="321"/>
    </location>
</feature>
<protein>
    <submittedName>
        <fullName evidence="5">BRCA1-associated RING domain protein 1</fullName>
    </submittedName>
</protein>
<feature type="compositionally biased region" description="Basic and acidic residues" evidence="4">
    <location>
        <begin position="352"/>
        <end position="414"/>
    </location>
</feature>
<feature type="compositionally biased region" description="Basic residues" evidence="4">
    <location>
        <begin position="700"/>
        <end position="714"/>
    </location>
</feature>
<dbReference type="PANTHER" id="PTHR24201:SF15">
    <property type="entry name" value="ANKYRIN REPEAT DOMAIN-CONTAINING PROTEIN 66"/>
    <property type="match status" value="1"/>
</dbReference>
<evidence type="ECO:0000256" key="1">
    <source>
        <dbReference type="ARBA" id="ARBA00022737"/>
    </source>
</evidence>
<dbReference type="SUPFAM" id="SSF48403">
    <property type="entry name" value="Ankyrin repeat"/>
    <property type="match status" value="1"/>
</dbReference>
<keyword evidence="1" id="KW-0677">Repeat</keyword>
<evidence type="ECO:0000313" key="5">
    <source>
        <dbReference type="EMBL" id="OLP84147.1"/>
    </source>
</evidence>
<evidence type="ECO:0000313" key="6">
    <source>
        <dbReference type="Proteomes" id="UP000186817"/>
    </source>
</evidence>
<feature type="compositionally biased region" description="Basic and acidic residues" evidence="4">
    <location>
        <begin position="235"/>
        <end position="245"/>
    </location>
</feature>
<dbReference type="InterPro" id="IPR036770">
    <property type="entry name" value="Ankyrin_rpt-contain_sf"/>
</dbReference>
<dbReference type="InterPro" id="IPR050776">
    <property type="entry name" value="Ank_Repeat/CDKN_Inhibitor"/>
</dbReference>
<evidence type="ECO:0000256" key="3">
    <source>
        <dbReference type="PROSITE-ProRule" id="PRU00023"/>
    </source>
</evidence>
<dbReference type="InterPro" id="IPR002110">
    <property type="entry name" value="Ankyrin_rpt"/>
</dbReference>
<dbReference type="Gene3D" id="1.25.40.20">
    <property type="entry name" value="Ankyrin repeat-containing domain"/>
    <property type="match status" value="1"/>
</dbReference>
<dbReference type="EMBL" id="LSRX01001064">
    <property type="protein sequence ID" value="OLP84147.1"/>
    <property type="molecule type" value="Genomic_DNA"/>
</dbReference>
<sequence length="767" mass="87661">MSQARDERSKSKEETLAQERVERLLIASRSGQVPSVQLLLEERVDPNASLGIACGALQQAAAHGQTEVANLLIQAAADVHLAEDDDHSTPLHLAAEFGHVEVVRLLLQAGAPPEELDTFGRSPADKATECGHAEVARMLQEDFWRRGLEIFWLGLALEFRSGARDTEQAMAERAEERRRLEEERRREEEERERRRREEEEEEADRLQREEHERAPGPWSSQRPQAELARSPPPEQRMERLRRDKQAQGPVPAAEPSGGVGGLLAPGVRAQASRRAADRRGVPPAQWGSRGAELPSGACYMLEDRCEAAQAREMEAKFRRQQELAAQRARLDKDAQLRARHNVTRSMDLPLLRQERRKKEEARRLEEEQRKAEERRREEEERLRAEQQRLEDVVHPQDSWGRQESKRACGTREQEMQAGSAGRGAQTVRFDDVSISAFTPFNDSQGSFSLSMLSQPFTELVFDRRNLRRPEGKQTTFVEDQEDDSELEARAWSSMKSPLPKEPGVPYPPDRSIHEWHLQRIVCATIWRELPNFLRCAVSETAPEMLERVEHLRGKQVVGDEAFSCRAPDLLRVHGTRQAQLRQEELRRKEQELVESKLTVHDIGYRGCNFLPVQMLKLYSINLTYHVQPRGLFCLQRRAKKEDEQRRREEEQEAQRRLEEEALRPCKAKPGPARRALADDAFDLLRGSEDSDEEDQEAKGKAGRSSKAKGTKKTPSHVDNAFAFLAGACEDDGSEDDGEEAWEANYEQDSTQQFQTSLRRYTALSLFL</sequence>
<feature type="region of interest" description="Disordered" evidence="4">
    <location>
        <begin position="638"/>
        <end position="673"/>
    </location>
</feature>
<feature type="repeat" description="ANK" evidence="3">
    <location>
        <begin position="86"/>
        <end position="118"/>
    </location>
</feature>
<reference evidence="5 6" key="1">
    <citation type="submission" date="2016-02" db="EMBL/GenBank/DDBJ databases">
        <title>Genome analysis of coral dinoflagellate symbionts highlights evolutionary adaptations to a symbiotic lifestyle.</title>
        <authorList>
            <person name="Aranda M."/>
            <person name="Li Y."/>
            <person name="Liew Y.J."/>
            <person name="Baumgarten S."/>
            <person name="Simakov O."/>
            <person name="Wilson M."/>
            <person name="Piel J."/>
            <person name="Ashoor H."/>
            <person name="Bougouffa S."/>
            <person name="Bajic V.B."/>
            <person name="Ryu T."/>
            <person name="Ravasi T."/>
            <person name="Bayer T."/>
            <person name="Micklem G."/>
            <person name="Kim H."/>
            <person name="Bhak J."/>
            <person name="Lajeunesse T.C."/>
            <person name="Voolstra C.R."/>
        </authorList>
    </citation>
    <scope>NUCLEOTIDE SEQUENCE [LARGE SCALE GENOMIC DNA]</scope>
    <source>
        <strain evidence="5 6">CCMP2467</strain>
    </source>
</reference>
<keyword evidence="6" id="KW-1185">Reference proteome</keyword>
<dbReference type="Proteomes" id="UP000186817">
    <property type="component" value="Unassembled WGS sequence"/>
</dbReference>
<evidence type="ECO:0000256" key="2">
    <source>
        <dbReference type="ARBA" id="ARBA00023043"/>
    </source>
</evidence>
<gene>
    <name evidence="5" type="primary">BARD1</name>
    <name evidence="5" type="ORF">AK812_SmicGene35010</name>
</gene>
<feature type="region of interest" description="Disordered" evidence="4">
    <location>
        <begin position="174"/>
        <end position="296"/>
    </location>
</feature>
<feature type="compositionally biased region" description="Basic and acidic residues" evidence="4">
    <location>
        <begin position="639"/>
        <end position="663"/>
    </location>
</feature>
<dbReference type="OrthoDB" id="448162at2759"/>
<name>A0A1Q9CMQ1_SYMMI</name>
<keyword evidence="2 3" id="KW-0040">ANK repeat</keyword>
<comment type="caution">
    <text evidence="5">The sequence shown here is derived from an EMBL/GenBank/DDBJ whole genome shotgun (WGS) entry which is preliminary data.</text>
</comment>
<dbReference type="PROSITE" id="PS50297">
    <property type="entry name" value="ANK_REP_REGION"/>
    <property type="match status" value="1"/>
</dbReference>
<evidence type="ECO:0000256" key="4">
    <source>
        <dbReference type="SAM" id="MobiDB-lite"/>
    </source>
</evidence>
<dbReference type="PROSITE" id="PS50088">
    <property type="entry name" value="ANK_REPEAT"/>
    <property type="match status" value="1"/>
</dbReference>
<dbReference type="PANTHER" id="PTHR24201">
    <property type="entry name" value="ANK_REP_REGION DOMAIN-CONTAINING PROTEIN"/>
    <property type="match status" value="1"/>
</dbReference>
<proteinExistence type="predicted"/>
<feature type="region of interest" description="Disordered" evidence="4">
    <location>
        <begin position="310"/>
        <end position="424"/>
    </location>
</feature>
<dbReference type="SMART" id="SM00248">
    <property type="entry name" value="ANK"/>
    <property type="match status" value="4"/>
</dbReference>
<feature type="region of interest" description="Disordered" evidence="4">
    <location>
        <begin position="686"/>
        <end position="716"/>
    </location>
</feature>
<organism evidence="5 6">
    <name type="scientific">Symbiodinium microadriaticum</name>
    <name type="common">Dinoflagellate</name>
    <name type="synonym">Zooxanthella microadriatica</name>
    <dbReference type="NCBI Taxonomy" id="2951"/>
    <lineage>
        <taxon>Eukaryota</taxon>
        <taxon>Sar</taxon>
        <taxon>Alveolata</taxon>
        <taxon>Dinophyceae</taxon>
        <taxon>Suessiales</taxon>
        <taxon>Symbiodiniaceae</taxon>
        <taxon>Symbiodinium</taxon>
    </lineage>
</organism>
<feature type="compositionally biased region" description="Basic and acidic residues" evidence="4">
    <location>
        <begin position="174"/>
        <end position="197"/>
    </location>
</feature>